<comment type="catalytic activity">
    <reaction evidence="7">
        <text>L-threonyl-[protein] + ATP = O-phospho-L-threonyl-[protein] + ADP + H(+)</text>
        <dbReference type="Rhea" id="RHEA:46608"/>
        <dbReference type="Rhea" id="RHEA-COMP:11060"/>
        <dbReference type="Rhea" id="RHEA-COMP:11605"/>
        <dbReference type="ChEBI" id="CHEBI:15378"/>
        <dbReference type="ChEBI" id="CHEBI:30013"/>
        <dbReference type="ChEBI" id="CHEBI:30616"/>
        <dbReference type="ChEBI" id="CHEBI:61977"/>
        <dbReference type="ChEBI" id="CHEBI:456216"/>
        <dbReference type="EC" id="2.7.11.1"/>
    </reaction>
</comment>
<dbReference type="GO" id="GO:0004674">
    <property type="term" value="F:protein serine/threonine kinase activity"/>
    <property type="evidence" value="ECO:0007669"/>
    <property type="project" value="UniProtKB-KW"/>
</dbReference>
<evidence type="ECO:0000256" key="6">
    <source>
        <dbReference type="ARBA" id="ARBA00022840"/>
    </source>
</evidence>
<accession>A0AAN6SUU0</accession>
<evidence type="ECO:0000313" key="13">
    <source>
        <dbReference type="Proteomes" id="UP001303115"/>
    </source>
</evidence>
<dbReference type="SUPFAM" id="SSF56112">
    <property type="entry name" value="Protein kinase-like (PK-like)"/>
    <property type="match status" value="1"/>
</dbReference>
<proteinExistence type="inferred from homology"/>
<dbReference type="Pfam" id="PF00069">
    <property type="entry name" value="Pkinase"/>
    <property type="match status" value="1"/>
</dbReference>
<dbReference type="PROSITE" id="PS00108">
    <property type="entry name" value="PROTEIN_KINASE_ST"/>
    <property type="match status" value="1"/>
</dbReference>
<dbReference type="Proteomes" id="UP001303115">
    <property type="component" value="Unassembled WGS sequence"/>
</dbReference>
<dbReference type="InterPro" id="IPR017441">
    <property type="entry name" value="Protein_kinase_ATP_BS"/>
</dbReference>
<dbReference type="GO" id="GO:0035556">
    <property type="term" value="P:intracellular signal transduction"/>
    <property type="evidence" value="ECO:0007669"/>
    <property type="project" value="TreeGrafter"/>
</dbReference>
<protein>
    <recommendedName>
        <fullName evidence="1">non-specific serine/threonine protein kinase</fullName>
        <ecNumber evidence="1">2.7.11.1</ecNumber>
    </recommendedName>
</protein>
<evidence type="ECO:0000256" key="7">
    <source>
        <dbReference type="ARBA" id="ARBA00047899"/>
    </source>
</evidence>
<dbReference type="EMBL" id="MU854332">
    <property type="protein sequence ID" value="KAK4043070.1"/>
    <property type="molecule type" value="Genomic_DNA"/>
</dbReference>
<keyword evidence="13" id="KW-1185">Reference proteome</keyword>
<keyword evidence="3" id="KW-0808">Transferase</keyword>
<dbReference type="InterPro" id="IPR011009">
    <property type="entry name" value="Kinase-like_dom_sf"/>
</dbReference>
<evidence type="ECO:0000256" key="4">
    <source>
        <dbReference type="ARBA" id="ARBA00022741"/>
    </source>
</evidence>
<organism evidence="12 13">
    <name type="scientific">Parachaetomium inaequale</name>
    <dbReference type="NCBI Taxonomy" id="2588326"/>
    <lineage>
        <taxon>Eukaryota</taxon>
        <taxon>Fungi</taxon>
        <taxon>Dikarya</taxon>
        <taxon>Ascomycota</taxon>
        <taxon>Pezizomycotina</taxon>
        <taxon>Sordariomycetes</taxon>
        <taxon>Sordariomycetidae</taxon>
        <taxon>Sordariales</taxon>
        <taxon>Chaetomiaceae</taxon>
        <taxon>Parachaetomium</taxon>
    </lineage>
</organism>
<evidence type="ECO:0000256" key="3">
    <source>
        <dbReference type="ARBA" id="ARBA00022679"/>
    </source>
</evidence>
<comment type="similarity">
    <text evidence="10">Belongs to the protein kinase superfamily.</text>
</comment>
<comment type="catalytic activity">
    <reaction evidence="8">
        <text>L-seryl-[protein] + ATP = O-phospho-L-seryl-[protein] + ADP + H(+)</text>
        <dbReference type="Rhea" id="RHEA:17989"/>
        <dbReference type="Rhea" id="RHEA-COMP:9863"/>
        <dbReference type="Rhea" id="RHEA-COMP:11604"/>
        <dbReference type="ChEBI" id="CHEBI:15378"/>
        <dbReference type="ChEBI" id="CHEBI:29999"/>
        <dbReference type="ChEBI" id="CHEBI:30616"/>
        <dbReference type="ChEBI" id="CHEBI:83421"/>
        <dbReference type="ChEBI" id="CHEBI:456216"/>
        <dbReference type="EC" id="2.7.11.1"/>
    </reaction>
</comment>
<evidence type="ECO:0000256" key="8">
    <source>
        <dbReference type="ARBA" id="ARBA00048679"/>
    </source>
</evidence>
<evidence type="ECO:0000256" key="1">
    <source>
        <dbReference type="ARBA" id="ARBA00012513"/>
    </source>
</evidence>
<dbReference type="GO" id="GO:0005524">
    <property type="term" value="F:ATP binding"/>
    <property type="evidence" value="ECO:0007669"/>
    <property type="project" value="UniProtKB-UniRule"/>
</dbReference>
<dbReference type="PANTHER" id="PTHR24356">
    <property type="entry name" value="SERINE/THREONINE-PROTEIN KINASE"/>
    <property type="match status" value="1"/>
</dbReference>
<feature type="domain" description="Protein kinase" evidence="11">
    <location>
        <begin position="19"/>
        <end position="222"/>
    </location>
</feature>
<keyword evidence="5 12" id="KW-0418">Kinase</keyword>
<reference evidence="13" key="1">
    <citation type="journal article" date="2023" name="Mol. Phylogenet. Evol.">
        <title>Genome-scale phylogeny and comparative genomics of the fungal order Sordariales.</title>
        <authorList>
            <person name="Hensen N."/>
            <person name="Bonometti L."/>
            <person name="Westerberg I."/>
            <person name="Brannstrom I.O."/>
            <person name="Guillou S."/>
            <person name="Cros-Aarteil S."/>
            <person name="Calhoun S."/>
            <person name="Haridas S."/>
            <person name="Kuo A."/>
            <person name="Mondo S."/>
            <person name="Pangilinan J."/>
            <person name="Riley R."/>
            <person name="LaButti K."/>
            <person name="Andreopoulos B."/>
            <person name="Lipzen A."/>
            <person name="Chen C."/>
            <person name="Yan M."/>
            <person name="Daum C."/>
            <person name="Ng V."/>
            <person name="Clum A."/>
            <person name="Steindorff A."/>
            <person name="Ohm R.A."/>
            <person name="Martin F."/>
            <person name="Silar P."/>
            <person name="Natvig D.O."/>
            <person name="Lalanne C."/>
            <person name="Gautier V."/>
            <person name="Ament-Velasquez S.L."/>
            <person name="Kruys A."/>
            <person name="Hutchinson M.I."/>
            <person name="Powell A.J."/>
            <person name="Barry K."/>
            <person name="Miller A.N."/>
            <person name="Grigoriev I.V."/>
            <person name="Debuchy R."/>
            <person name="Gladieux P."/>
            <person name="Hiltunen Thoren M."/>
            <person name="Johannesson H."/>
        </authorList>
    </citation>
    <scope>NUCLEOTIDE SEQUENCE [LARGE SCALE GENOMIC DNA]</scope>
    <source>
        <strain evidence="13">CBS 284.82</strain>
    </source>
</reference>
<keyword evidence="4 9" id="KW-0547">Nucleotide-binding</keyword>
<dbReference type="InterPro" id="IPR050236">
    <property type="entry name" value="Ser_Thr_kinase_AGC"/>
</dbReference>
<dbReference type="Gene3D" id="3.30.200.20">
    <property type="entry name" value="Phosphorylase Kinase, domain 1"/>
    <property type="match status" value="1"/>
</dbReference>
<dbReference type="InterPro" id="IPR000719">
    <property type="entry name" value="Prot_kinase_dom"/>
</dbReference>
<dbReference type="SMART" id="SM00220">
    <property type="entry name" value="S_TKc"/>
    <property type="match status" value="1"/>
</dbReference>
<evidence type="ECO:0000313" key="12">
    <source>
        <dbReference type="EMBL" id="KAK4043070.1"/>
    </source>
</evidence>
<evidence type="ECO:0000259" key="11">
    <source>
        <dbReference type="PROSITE" id="PS50011"/>
    </source>
</evidence>
<dbReference type="PROSITE" id="PS00107">
    <property type="entry name" value="PROTEIN_KINASE_ATP"/>
    <property type="match status" value="1"/>
</dbReference>
<keyword evidence="6 9" id="KW-0067">ATP-binding</keyword>
<dbReference type="AlphaFoldDB" id="A0AAN6SUU0"/>
<feature type="binding site" evidence="9">
    <location>
        <position position="48"/>
    </location>
    <ligand>
        <name>ATP</name>
        <dbReference type="ChEBI" id="CHEBI:30616"/>
    </ligand>
</feature>
<evidence type="ECO:0000256" key="2">
    <source>
        <dbReference type="ARBA" id="ARBA00022527"/>
    </source>
</evidence>
<evidence type="ECO:0000256" key="10">
    <source>
        <dbReference type="RuleBase" id="RU000304"/>
    </source>
</evidence>
<sequence>MSEAKYLRFLRTKEGLANYTILKPIGKGGFGQVKLVRRKHDGRVYALKQLSKGGLKEWKTASLAWIRTERDVLAEHDSEWFVKLYTAFQDGTSLYLLMEYLPCGDLWSLLHREGRFADRAAAFYAAEIVMAIGALHELGYIHRDLKPGNILLDRRGHIRLADFGCAKGRREAHDGEYYRDLVDSASPSGPTQNGYSFETSPAVGSNIHNDRRFMAYSRVGTR</sequence>
<dbReference type="EC" id="2.7.11.1" evidence="1"/>
<keyword evidence="2 10" id="KW-0723">Serine/threonine-protein kinase</keyword>
<dbReference type="PANTHER" id="PTHR24356:SF184">
    <property type="entry name" value="SERINE_THREONINE-PROTEIN KINASE TRICORNERED"/>
    <property type="match status" value="1"/>
</dbReference>
<comment type="caution">
    <text evidence="12">The sequence shown here is derived from an EMBL/GenBank/DDBJ whole genome shotgun (WGS) entry which is preliminary data.</text>
</comment>
<dbReference type="Gene3D" id="1.10.510.10">
    <property type="entry name" value="Transferase(Phosphotransferase) domain 1"/>
    <property type="match status" value="1"/>
</dbReference>
<gene>
    <name evidence="12" type="ORF">C8A01DRAFT_32861</name>
</gene>
<dbReference type="InterPro" id="IPR008271">
    <property type="entry name" value="Ser/Thr_kinase_AS"/>
</dbReference>
<name>A0AAN6SUU0_9PEZI</name>
<evidence type="ECO:0000256" key="5">
    <source>
        <dbReference type="ARBA" id="ARBA00022777"/>
    </source>
</evidence>
<evidence type="ECO:0000256" key="9">
    <source>
        <dbReference type="PROSITE-ProRule" id="PRU10141"/>
    </source>
</evidence>
<dbReference type="PROSITE" id="PS50011">
    <property type="entry name" value="PROTEIN_KINASE_DOM"/>
    <property type="match status" value="1"/>
</dbReference>